<evidence type="ECO:0000259" key="6">
    <source>
        <dbReference type="PROSITE" id="PS50089"/>
    </source>
</evidence>
<name>A0A6P8RLQ9_GEOSA</name>
<evidence type="ECO:0000259" key="8">
    <source>
        <dbReference type="PROSITE" id="PS50188"/>
    </source>
</evidence>
<dbReference type="Gene3D" id="3.30.40.10">
    <property type="entry name" value="Zinc/RING finger domain, C3HC4 (zinc finger)"/>
    <property type="match status" value="1"/>
</dbReference>
<dbReference type="SUPFAM" id="SSF57845">
    <property type="entry name" value="B-box zinc-binding domain"/>
    <property type="match status" value="1"/>
</dbReference>
<dbReference type="Pfam" id="PF00643">
    <property type="entry name" value="zf-B_box"/>
    <property type="match status" value="1"/>
</dbReference>
<keyword evidence="2 4" id="KW-0863">Zinc-finger</keyword>
<evidence type="ECO:0000256" key="5">
    <source>
        <dbReference type="SAM" id="Coils"/>
    </source>
</evidence>
<accession>A0A6P8RLQ9</accession>
<dbReference type="PROSITE" id="PS50119">
    <property type="entry name" value="ZF_BBOX"/>
    <property type="match status" value="1"/>
</dbReference>
<dbReference type="InterPro" id="IPR001841">
    <property type="entry name" value="Znf_RING"/>
</dbReference>
<dbReference type="PANTHER" id="PTHR24103">
    <property type="entry name" value="E3 UBIQUITIN-PROTEIN LIGASE TRIM"/>
    <property type="match status" value="1"/>
</dbReference>
<dbReference type="SUPFAM" id="SSF57850">
    <property type="entry name" value="RING/U-box"/>
    <property type="match status" value="1"/>
</dbReference>
<evidence type="ECO:0000256" key="4">
    <source>
        <dbReference type="PROSITE-ProRule" id="PRU00024"/>
    </source>
</evidence>
<feature type="coiled-coil region" evidence="5">
    <location>
        <begin position="149"/>
        <end position="237"/>
    </location>
</feature>
<dbReference type="InterPro" id="IPR050143">
    <property type="entry name" value="TRIM/RBCC"/>
</dbReference>
<evidence type="ECO:0000256" key="1">
    <source>
        <dbReference type="ARBA" id="ARBA00022723"/>
    </source>
</evidence>
<feature type="domain" description="B30.2/SPRY" evidence="8">
    <location>
        <begin position="284"/>
        <end position="474"/>
    </location>
</feature>
<feature type="domain" description="RING-type" evidence="6">
    <location>
        <begin position="16"/>
        <end position="57"/>
    </location>
</feature>
<evidence type="ECO:0000256" key="3">
    <source>
        <dbReference type="ARBA" id="ARBA00022833"/>
    </source>
</evidence>
<dbReference type="PROSITE" id="PS50188">
    <property type="entry name" value="B302_SPRY"/>
    <property type="match status" value="1"/>
</dbReference>
<dbReference type="SMART" id="SM00449">
    <property type="entry name" value="SPRY"/>
    <property type="match status" value="1"/>
</dbReference>
<evidence type="ECO:0000313" key="9">
    <source>
        <dbReference type="Proteomes" id="UP000515159"/>
    </source>
</evidence>
<dbReference type="InterPro" id="IPR043136">
    <property type="entry name" value="B30.2/SPRY_sf"/>
</dbReference>
<keyword evidence="5" id="KW-0175">Coiled coil</keyword>
<dbReference type="PROSITE" id="PS50089">
    <property type="entry name" value="ZF_RING_2"/>
    <property type="match status" value="1"/>
</dbReference>
<dbReference type="CDD" id="cd13733">
    <property type="entry name" value="SPRY_PRY_C-I_1"/>
    <property type="match status" value="1"/>
</dbReference>
<dbReference type="Pfam" id="PF15227">
    <property type="entry name" value="zf-C3HC4_4"/>
    <property type="match status" value="1"/>
</dbReference>
<dbReference type="GO" id="GO:0008270">
    <property type="term" value="F:zinc ion binding"/>
    <property type="evidence" value="ECO:0007669"/>
    <property type="project" value="UniProtKB-KW"/>
</dbReference>
<keyword evidence="9" id="KW-1185">Reference proteome</keyword>
<dbReference type="RefSeq" id="XP_033806337.1">
    <property type="nucleotide sequence ID" value="XM_033950446.1"/>
</dbReference>
<evidence type="ECO:0000259" key="7">
    <source>
        <dbReference type="PROSITE" id="PS50119"/>
    </source>
</evidence>
<dbReference type="InterPro" id="IPR006574">
    <property type="entry name" value="PRY"/>
</dbReference>
<dbReference type="CDD" id="cd16594">
    <property type="entry name" value="RING-HC_TRIM7-like_C-IV"/>
    <property type="match status" value="1"/>
</dbReference>
<dbReference type="KEGG" id="gsh:117363129"/>
<reference evidence="10" key="1">
    <citation type="submission" date="2025-08" db="UniProtKB">
        <authorList>
            <consortium name="RefSeq"/>
        </authorList>
    </citation>
    <scope>IDENTIFICATION</scope>
</reference>
<dbReference type="SMART" id="SM00184">
    <property type="entry name" value="RING"/>
    <property type="match status" value="1"/>
</dbReference>
<dbReference type="PRINTS" id="PR01407">
    <property type="entry name" value="BUTYPHLNCDUF"/>
</dbReference>
<proteinExistence type="predicted"/>
<dbReference type="InterPro" id="IPR017907">
    <property type="entry name" value="Znf_RING_CS"/>
</dbReference>
<dbReference type="SMART" id="SM00589">
    <property type="entry name" value="PRY"/>
    <property type="match status" value="1"/>
</dbReference>
<dbReference type="AlphaFoldDB" id="A0A6P8RLQ9"/>
<dbReference type="InterPro" id="IPR013320">
    <property type="entry name" value="ConA-like_dom_sf"/>
</dbReference>
<dbReference type="Pfam" id="PF00622">
    <property type="entry name" value="SPRY"/>
    <property type="match status" value="1"/>
</dbReference>
<dbReference type="Gene3D" id="2.60.120.920">
    <property type="match status" value="1"/>
</dbReference>
<keyword evidence="3" id="KW-0862">Zinc</keyword>
<sequence length="492" mass="56795">MAAVHPVESLQEEASCSICLDYFTDPVITDCGHNFCRSCITQFWEGRDTASPCPQCRRMSRMSTLRPNRQLANMTEMVKKLGQTPKRPNQESRCEKHEESLTLFCKEDQRALCLQCTKSQDHRFHRVIPVEEAEQEYKENLKRCLNPLRKDLEDLLKFKSAEEKKAEELKSETQIQRQTVESVFEELHQTLNKKKQVLLSRLEEEEKKILERIRENVTQVEEQSSSLMQLISEIEEKGQQLVAKSVKDVRDAFIRYHKMKLPGPEAVSIDLKIGFSLSYPQQLKEVIAKFGDWWMECGRIAVDVTLDLETAHHDLILSEDRKSVRCGQPRQNLPSNPERFDVYVCVLGSEGFISGQCYWEVEMGDMTNCMLGVCEDSAGRKGPIRMSPAEGYWIVMVSDEYGNWVFVSPNFRGRLSERPQAMGILLDYEAGKVLFYNADNKSLLHTFTTTFRGKVRPFFYNCSKMPLRIRPVPVWELNGGALSLFNNLYLGR</sequence>
<dbReference type="Pfam" id="PF13765">
    <property type="entry name" value="PRY"/>
    <property type="match status" value="1"/>
</dbReference>
<dbReference type="InterPro" id="IPR003879">
    <property type="entry name" value="Butyrophylin_SPRY"/>
</dbReference>
<dbReference type="SUPFAM" id="SSF49899">
    <property type="entry name" value="Concanavalin A-like lectins/glucanases"/>
    <property type="match status" value="1"/>
</dbReference>
<organism evidence="9 10">
    <name type="scientific">Geotrypetes seraphini</name>
    <name type="common">Gaboon caecilian</name>
    <name type="synonym">Caecilia seraphini</name>
    <dbReference type="NCBI Taxonomy" id="260995"/>
    <lineage>
        <taxon>Eukaryota</taxon>
        <taxon>Metazoa</taxon>
        <taxon>Chordata</taxon>
        <taxon>Craniata</taxon>
        <taxon>Vertebrata</taxon>
        <taxon>Euteleostomi</taxon>
        <taxon>Amphibia</taxon>
        <taxon>Gymnophiona</taxon>
        <taxon>Geotrypetes</taxon>
    </lineage>
</organism>
<gene>
    <name evidence="10" type="primary">LOC117363129</name>
</gene>
<evidence type="ECO:0000256" key="2">
    <source>
        <dbReference type="ARBA" id="ARBA00022771"/>
    </source>
</evidence>
<dbReference type="InParanoid" id="A0A6P8RLQ9"/>
<dbReference type="CDD" id="cd19762">
    <property type="entry name" value="Bbox2_TRIM7-like"/>
    <property type="match status" value="1"/>
</dbReference>
<dbReference type="Gene3D" id="3.30.160.60">
    <property type="entry name" value="Classic Zinc Finger"/>
    <property type="match status" value="1"/>
</dbReference>
<dbReference type="SMART" id="SM00336">
    <property type="entry name" value="BBOX"/>
    <property type="match status" value="1"/>
</dbReference>
<evidence type="ECO:0000313" key="10">
    <source>
        <dbReference type="RefSeq" id="XP_033806337.1"/>
    </source>
</evidence>
<keyword evidence="1" id="KW-0479">Metal-binding</keyword>
<dbReference type="OrthoDB" id="6105938at2759"/>
<feature type="domain" description="B box-type" evidence="7">
    <location>
        <begin position="89"/>
        <end position="130"/>
    </location>
</feature>
<dbReference type="FunFam" id="2.60.120.920:FF:000004">
    <property type="entry name" value="Butyrophilin subfamily 1 member A1"/>
    <property type="match status" value="1"/>
</dbReference>
<protein>
    <submittedName>
        <fullName evidence="10">E3 ubiquitin-protein ligase TRIM39-like isoform X1</fullName>
    </submittedName>
</protein>
<dbReference type="Proteomes" id="UP000515159">
    <property type="component" value="Chromosome 6"/>
</dbReference>
<dbReference type="PROSITE" id="PS00518">
    <property type="entry name" value="ZF_RING_1"/>
    <property type="match status" value="1"/>
</dbReference>
<dbReference type="InterPro" id="IPR000315">
    <property type="entry name" value="Znf_B-box"/>
</dbReference>
<dbReference type="InterPro" id="IPR013083">
    <property type="entry name" value="Znf_RING/FYVE/PHD"/>
</dbReference>
<dbReference type="GeneID" id="117363129"/>
<dbReference type="InterPro" id="IPR003877">
    <property type="entry name" value="SPRY_dom"/>
</dbReference>
<dbReference type="InterPro" id="IPR001870">
    <property type="entry name" value="B30.2/SPRY"/>
</dbReference>